<evidence type="ECO:0000256" key="1">
    <source>
        <dbReference type="SAM" id="SignalP"/>
    </source>
</evidence>
<feature type="signal peptide" evidence="1">
    <location>
        <begin position="1"/>
        <end position="21"/>
    </location>
</feature>
<accession>A0A918TSL9</accession>
<reference evidence="2" key="1">
    <citation type="journal article" date="2014" name="Int. J. Syst. Evol. Microbiol.">
        <title>Complete genome sequence of Corynebacterium casei LMG S-19264T (=DSM 44701T), isolated from a smear-ripened cheese.</title>
        <authorList>
            <consortium name="US DOE Joint Genome Institute (JGI-PGF)"/>
            <person name="Walter F."/>
            <person name="Albersmeier A."/>
            <person name="Kalinowski J."/>
            <person name="Ruckert C."/>
        </authorList>
    </citation>
    <scope>NUCLEOTIDE SEQUENCE</scope>
    <source>
        <strain evidence="2">KCTC 23310</strain>
    </source>
</reference>
<dbReference type="AlphaFoldDB" id="A0A918TSL9"/>
<protein>
    <recommendedName>
        <fullName evidence="4">DUF3718 domain-containing protein</fullName>
    </recommendedName>
</protein>
<dbReference type="Proteomes" id="UP000638981">
    <property type="component" value="Unassembled WGS sequence"/>
</dbReference>
<dbReference type="RefSeq" id="WP_189411734.1">
    <property type="nucleotide sequence ID" value="NZ_BMYJ01000006.1"/>
</dbReference>
<evidence type="ECO:0008006" key="4">
    <source>
        <dbReference type="Google" id="ProtNLM"/>
    </source>
</evidence>
<evidence type="ECO:0000313" key="3">
    <source>
        <dbReference type="Proteomes" id="UP000638981"/>
    </source>
</evidence>
<dbReference type="EMBL" id="BMYJ01000006">
    <property type="protein sequence ID" value="GHC58174.1"/>
    <property type="molecule type" value="Genomic_DNA"/>
</dbReference>
<sequence>MIARLGLGLVMATLWSAPALAQDFSDRELMAVVAVFQAKQCVLGFEEAPTLIQAAGIDAPQMGLIVAWLIEGEHAVVKDDGKLLVLGPGMCKP</sequence>
<name>A0A918TSL9_9RHOB</name>
<feature type="chain" id="PRO_5037332853" description="DUF3718 domain-containing protein" evidence="1">
    <location>
        <begin position="22"/>
        <end position="93"/>
    </location>
</feature>
<keyword evidence="1" id="KW-0732">Signal</keyword>
<keyword evidence="3" id="KW-1185">Reference proteome</keyword>
<comment type="caution">
    <text evidence="2">The sequence shown here is derived from an EMBL/GenBank/DDBJ whole genome shotgun (WGS) entry which is preliminary data.</text>
</comment>
<gene>
    <name evidence="2" type="ORF">GCM10007315_22180</name>
</gene>
<evidence type="ECO:0000313" key="2">
    <source>
        <dbReference type="EMBL" id="GHC58174.1"/>
    </source>
</evidence>
<reference evidence="2" key="2">
    <citation type="submission" date="2020-09" db="EMBL/GenBank/DDBJ databases">
        <authorList>
            <person name="Sun Q."/>
            <person name="Kim S."/>
        </authorList>
    </citation>
    <scope>NUCLEOTIDE SEQUENCE</scope>
    <source>
        <strain evidence="2">KCTC 23310</strain>
    </source>
</reference>
<organism evidence="2 3">
    <name type="scientific">Neogemmobacter tilapiae</name>
    <dbReference type="NCBI Taxonomy" id="875041"/>
    <lineage>
        <taxon>Bacteria</taxon>
        <taxon>Pseudomonadati</taxon>
        <taxon>Pseudomonadota</taxon>
        <taxon>Alphaproteobacteria</taxon>
        <taxon>Rhodobacterales</taxon>
        <taxon>Paracoccaceae</taxon>
        <taxon>Neogemmobacter</taxon>
    </lineage>
</organism>
<proteinExistence type="predicted"/>